<reference evidence="12 13" key="1">
    <citation type="journal article" date="2015" name="Genome Announc.">
        <title>Genome Sequence of Mushroom Soft-Rot Pathogen Janthinobacterium agaricidamnosum.</title>
        <authorList>
            <person name="Graupner K."/>
            <person name="Lackner G."/>
            <person name="Hertweck C."/>
        </authorList>
    </citation>
    <scope>NUCLEOTIDE SEQUENCE [LARGE SCALE GENOMIC DNA]</scope>
    <source>
        <strain evidence="13">NBRC 102515 / DSM 9628</strain>
    </source>
</reference>
<dbReference type="AlphaFoldDB" id="W0V3V3"/>
<evidence type="ECO:0000313" key="12">
    <source>
        <dbReference type="EMBL" id="CDG82556.1"/>
    </source>
</evidence>
<evidence type="ECO:0000256" key="5">
    <source>
        <dbReference type="ARBA" id="ARBA00022500"/>
    </source>
</evidence>
<keyword evidence="11" id="KW-0732">Signal</keyword>
<sequence>MNIKLKLVGAFVLVAALAAGAAGGAVWYLGKPVTAPGAAAQAAPVKVPETGKKARKFLTLDKVIVMLRRMPGDTESHYLSADLVIATTEEKEKLTKEHLPLMRSIAVSALSSFPVEKAQTMTVEQYAEQINHAFNASYDKEKMDKPFTEVMIGKLIIE</sequence>
<evidence type="ECO:0000313" key="13">
    <source>
        <dbReference type="Proteomes" id="UP000027604"/>
    </source>
</evidence>
<keyword evidence="10" id="KW-0997">Cell inner membrane</keyword>
<dbReference type="HOGENOM" id="CLU_141486_0_0_4"/>
<dbReference type="KEGG" id="jag:GJA_1920"/>
<keyword evidence="5 10" id="KW-0145">Chemotaxis</keyword>
<evidence type="ECO:0000256" key="10">
    <source>
        <dbReference type="RuleBase" id="RU364125"/>
    </source>
</evidence>
<proteinExistence type="inferred from homology"/>
<dbReference type="GO" id="GO:0071973">
    <property type="term" value="P:bacterial-type flagellum-dependent cell motility"/>
    <property type="evidence" value="ECO:0007669"/>
    <property type="project" value="InterPro"/>
</dbReference>
<keyword evidence="13" id="KW-1185">Reference proteome</keyword>
<dbReference type="InterPro" id="IPR005503">
    <property type="entry name" value="FliL"/>
</dbReference>
<organism evidence="12 13">
    <name type="scientific">Janthinobacterium agaricidamnosum NBRC 102515 = DSM 9628</name>
    <dbReference type="NCBI Taxonomy" id="1349767"/>
    <lineage>
        <taxon>Bacteria</taxon>
        <taxon>Pseudomonadati</taxon>
        <taxon>Pseudomonadota</taxon>
        <taxon>Betaproteobacteria</taxon>
        <taxon>Burkholderiales</taxon>
        <taxon>Oxalobacteraceae</taxon>
        <taxon>Janthinobacterium</taxon>
    </lineage>
</organism>
<dbReference type="GO" id="GO:0006935">
    <property type="term" value="P:chemotaxis"/>
    <property type="evidence" value="ECO:0007669"/>
    <property type="project" value="UniProtKB-KW"/>
</dbReference>
<evidence type="ECO:0000256" key="9">
    <source>
        <dbReference type="ARBA" id="ARBA00023136"/>
    </source>
</evidence>
<dbReference type="eggNOG" id="COG1580">
    <property type="taxonomic scope" value="Bacteria"/>
</dbReference>
<keyword evidence="8" id="KW-1133">Transmembrane helix</keyword>
<dbReference type="Pfam" id="PF03748">
    <property type="entry name" value="FliL"/>
    <property type="match status" value="1"/>
</dbReference>
<gene>
    <name evidence="12" type="ORF">GJA_1920</name>
</gene>
<evidence type="ECO:0000256" key="1">
    <source>
        <dbReference type="ARBA" id="ARBA00002254"/>
    </source>
</evidence>
<evidence type="ECO:0000256" key="2">
    <source>
        <dbReference type="ARBA" id="ARBA00004162"/>
    </source>
</evidence>
<keyword evidence="4" id="KW-1003">Cell membrane</keyword>
<evidence type="ECO:0000256" key="3">
    <source>
        <dbReference type="ARBA" id="ARBA00008281"/>
    </source>
</evidence>
<evidence type="ECO:0000256" key="8">
    <source>
        <dbReference type="ARBA" id="ARBA00022989"/>
    </source>
</evidence>
<dbReference type="EMBL" id="HG322949">
    <property type="protein sequence ID" value="CDG82556.1"/>
    <property type="molecule type" value="Genomic_DNA"/>
</dbReference>
<feature type="chain" id="PRO_5004797294" description="Flagellar protein FliL" evidence="11">
    <location>
        <begin position="22"/>
        <end position="158"/>
    </location>
</feature>
<keyword evidence="7 10" id="KW-0283">Flagellar rotation</keyword>
<comment type="similarity">
    <text evidence="3 10">Belongs to the FliL family.</text>
</comment>
<evidence type="ECO:0000256" key="4">
    <source>
        <dbReference type="ARBA" id="ARBA00022475"/>
    </source>
</evidence>
<comment type="function">
    <text evidence="1 10">Controls the rotational direction of flagella during chemotaxis.</text>
</comment>
<keyword evidence="9 10" id="KW-0472">Membrane</keyword>
<feature type="signal peptide" evidence="11">
    <location>
        <begin position="1"/>
        <end position="21"/>
    </location>
</feature>
<comment type="subcellular location">
    <subcellularLocation>
        <location evidence="10">Cell inner membrane</location>
    </subcellularLocation>
    <subcellularLocation>
        <location evidence="2">Cell membrane</location>
        <topology evidence="2">Single-pass membrane protein</topology>
    </subcellularLocation>
</comment>
<evidence type="ECO:0000256" key="11">
    <source>
        <dbReference type="SAM" id="SignalP"/>
    </source>
</evidence>
<evidence type="ECO:0000256" key="7">
    <source>
        <dbReference type="ARBA" id="ARBA00022779"/>
    </source>
</evidence>
<dbReference type="RefSeq" id="WP_038491158.1">
    <property type="nucleotide sequence ID" value="NZ_BCTH01000004.1"/>
</dbReference>
<dbReference type="PATRIC" id="fig|1349767.4.peg.3690"/>
<dbReference type="STRING" id="1349767.GJA_1920"/>
<dbReference type="GO" id="GO:0005886">
    <property type="term" value="C:plasma membrane"/>
    <property type="evidence" value="ECO:0007669"/>
    <property type="project" value="UniProtKB-SubCell"/>
</dbReference>
<dbReference type="OrthoDB" id="7062113at2"/>
<evidence type="ECO:0000256" key="6">
    <source>
        <dbReference type="ARBA" id="ARBA00022692"/>
    </source>
</evidence>
<keyword evidence="6" id="KW-0812">Transmembrane</keyword>
<accession>W0V3V3</accession>
<protein>
    <recommendedName>
        <fullName evidence="10">Flagellar protein FliL</fullName>
    </recommendedName>
</protein>
<name>W0V3V3_9BURK</name>
<dbReference type="GO" id="GO:0009425">
    <property type="term" value="C:bacterial-type flagellum basal body"/>
    <property type="evidence" value="ECO:0007669"/>
    <property type="project" value="InterPro"/>
</dbReference>
<dbReference type="Proteomes" id="UP000027604">
    <property type="component" value="Chromosome I"/>
</dbReference>